<evidence type="ECO:0000313" key="2">
    <source>
        <dbReference type="Proteomes" id="UP000193623"/>
    </source>
</evidence>
<reference evidence="1 2" key="1">
    <citation type="submission" date="2017-03" db="EMBL/GenBank/DDBJ databases">
        <authorList>
            <person name="Afonso C.L."/>
            <person name="Miller P.J."/>
            <person name="Scott M.A."/>
            <person name="Spackman E."/>
            <person name="Goraichik I."/>
            <person name="Dimitrov K.M."/>
            <person name="Suarez D.L."/>
            <person name="Swayne D.E."/>
        </authorList>
    </citation>
    <scope>NUCLEOTIDE SEQUENCE [LARGE SCALE GENOMIC DNA]</scope>
    <source>
        <strain evidence="1 2">CECT 8397</strain>
    </source>
</reference>
<dbReference type="AlphaFoldDB" id="A0A1Y5SIR1"/>
<keyword evidence="2" id="KW-1185">Reference proteome</keyword>
<organism evidence="1 2">
    <name type="scientific">Pseudooctadecabacter jejudonensis</name>
    <dbReference type="NCBI Taxonomy" id="1391910"/>
    <lineage>
        <taxon>Bacteria</taxon>
        <taxon>Pseudomonadati</taxon>
        <taxon>Pseudomonadota</taxon>
        <taxon>Alphaproteobacteria</taxon>
        <taxon>Rhodobacterales</taxon>
        <taxon>Paracoccaceae</taxon>
        <taxon>Pseudooctadecabacter</taxon>
    </lineage>
</organism>
<name>A0A1Y5SIR1_9RHOB</name>
<accession>A0A1Y5SIR1</accession>
<proteinExistence type="predicted"/>
<dbReference type="OrthoDB" id="8481796at2"/>
<dbReference type="EMBL" id="FWFT01000003">
    <property type="protein sequence ID" value="SLN41758.1"/>
    <property type="molecule type" value="Genomic_DNA"/>
</dbReference>
<protein>
    <submittedName>
        <fullName evidence="1">Uncharacterized protein</fullName>
    </submittedName>
</protein>
<gene>
    <name evidence="1" type="ORF">PSJ8397_02109</name>
</gene>
<dbReference type="Proteomes" id="UP000193623">
    <property type="component" value="Unassembled WGS sequence"/>
</dbReference>
<dbReference type="RefSeq" id="WP_159453125.1">
    <property type="nucleotide sequence ID" value="NZ_FWFT01000003.1"/>
</dbReference>
<evidence type="ECO:0000313" key="1">
    <source>
        <dbReference type="EMBL" id="SLN41758.1"/>
    </source>
</evidence>
<sequence length="50" mass="5560">MKTFEATVRLSNGQTTKVQVNATNQTDAVRKLEAQYGRSSVLNNYAGELR</sequence>